<reference evidence="1" key="1">
    <citation type="journal article" date="2021" name="Proc. Natl. Acad. Sci. U.S.A.">
        <title>A Catalog of Tens of Thousands of Viruses from Human Metagenomes Reveals Hidden Associations with Chronic Diseases.</title>
        <authorList>
            <person name="Tisza M.J."/>
            <person name="Buck C.B."/>
        </authorList>
    </citation>
    <scope>NUCLEOTIDE SEQUENCE</scope>
    <source>
        <strain evidence="1">Ct8dV2</strain>
    </source>
</reference>
<evidence type="ECO:0000313" key="1">
    <source>
        <dbReference type="EMBL" id="DAE08853.1"/>
    </source>
</evidence>
<protein>
    <submittedName>
        <fullName evidence="1">Uncharacterized protein</fullName>
    </submittedName>
</protein>
<sequence>MSQIVVDIKAGSVTVDDYIRLHAATDFIIRGVAQESMALSISTHQGICLFRITNFTRGDDELSARVTLESDGLVAAFRHVPPLGSRKFILSIHSRNASFSILFSEELMIWNDIAHSTDMGDYALKSEIPDVSGFVTADYLNAYVLKRELPDFDIYVKTSDLSGYALKSEIPEINLSGYALKSELFSKKYEDLSGTPDLTVYVKSSELSKYALKSELPESVDLSRYLLKTEAFSGRYSDLAGVPDLSQYALKSELPDGVDLSLYQLKADAFGGSYSDLTGKPDLTVYAKNADLSRYALKSEIPASADLSLYQLKADAFSRKYEDLTGAPDLSVYVKKSELFNTPVTLSDNLNAVIPPSGKVTPFLQHDTTTGLYELRVRLPGGSTASVSQSAPDMSLYLTVASAAETYAAKGHVHTGVYAPLENGKIPSAYLPEGSGGGGAEAQAATISLPVPFDDDNDNVSLYLDIGTDPEFAENTYTRIRMTDHYAKMKIFANETFRTMTEGFCGVPEYGATVSFTLDTEMMPGYVPGTVYYARYTWMDSKGAHDGWHGFIFSGDVADMEPIRTLYENPPKVKAESAAAGSLSLDYLEGEIQNYTMSANVTVDLANVANVPFGEALICNIKRTGGTLSVVNGNSTQTYTESKTYMIVVTNFGTPMIAVTETI</sequence>
<dbReference type="EMBL" id="BK015477">
    <property type="protein sequence ID" value="DAE08853.1"/>
    <property type="molecule type" value="Genomic_DNA"/>
</dbReference>
<name>A0A8S5PQQ2_9CAUD</name>
<organism evidence="1">
    <name type="scientific">Podoviridae sp. ct8dV2</name>
    <dbReference type="NCBI Taxonomy" id="2825222"/>
    <lineage>
        <taxon>Viruses</taxon>
        <taxon>Duplodnaviria</taxon>
        <taxon>Heunggongvirae</taxon>
        <taxon>Uroviricota</taxon>
        <taxon>Caudoviricetes</taxon>
    </lineage>
</organism>
<accession>A0A8S5PQQ2</accession>
<proteinExistence type="predicted"/>